<organism evidence="5 6">
    <name type="scientific">Micromonas commoda (strain RCC299 / NOUM17 / CCMP2709)</name>
    <name type="common">Picoplanktonic green alga</name>
    <dbReference type="NCBI Taxonomy" id="296587"/>
    <lineage>
        <taxon>Eukaryota</taxon>
        <taxon>Viridiplantae</taxon>
        <taxon>Chlorophyta</taxon>
        <taxon>Mamiellophyceae</taxon>
        <taxon>Mamiellales</taxon>
        <taxon>Mamiellaceae</taxon>
        <taxon>Micromonas</taxon>
    </lineage>
</organism>
<dbReference type="OMA" id="CTRFTAK"/>
<dbReference type="Gene3D" id="3.40.30.10">
    <property type="entry name" value="Glutaredoxin"/>
    <property type="match status" value="1"/>
</dbReference>
<dbReference type="OrthoDB" id="446890at2759"/>
<dbReference type="RefSeq" id="XP_002503340.1">
    <property type="nucleotide sequence ID" value="XM_002503294.1"/>
</dbReference>
<dbReference type="PANTHER" id="PTHR11592">
    <property type="entry name" value="GLUTATHIONE PEROXIDASE"/>
    <property type="match status" value="1"/>
</dbReference>
<accession>C1E8Z8</accession>
<dbReference type="InterPro" id="IPR036249">
    <property type="entry name" value="Thioredoxin-like_sf"/>
</dbReference>
<evidence type="ECO:0000256" key="4">
    <source>
        <dbReference type="PIRSR" id="PIRSR000303-1"/>
    </source>
</evidence>
<keyword evidence="3" id="KW-0560">Oxidoreductase</keyword>
<dbReference type="CDD" id="cd00340">
    <property type="entry name" value="GSH_Peroxidase"/>
    <property type="match status" value="1"/>
</dbReference>
<feature type="active site" evidence="4">
    <location>
        <position position="52"/>
    </location>
</feature>
<dbReference type="SUPFAM" id="SSF52833">
    <property type="entry name" value="Thioredoxin-like"/>
    <property type="match status" value="1"/>
</dbReference>
<gene>
    <name evidence="5" type="primary">GPX4</name>
    <name evidence="5" type="ORF">MICPUN_112675</name>
</gene>
<name>C1E8Z8_MICCC</name>
<dbReference type="GeneID" id="8244272"/>
<sequence length="176" mass="19722">MVMGIFHALFGSSPKTSVASFFDFKDVKDIDGHPHDFTQYRGKVVIVSNTRCHYDEFAELKRRFGDALVVMGFPCNQFGMQEPGSNDSIRDWCARRGFIPNVGVLMEKCKVNGSGSSPVFDFLKVQSGTGGVMWNFCKYLVAPDGVTVHKFGPEKDPRHLIPKIEELIAQARRAEE</sequence>
<dbReference type="eggNOG" id="KOG1651">
    <property type="taxonomic scope" value="Eukaryota"/>
</dbReference>
<proteinExistence type="inferred from homology"/>
<dbReference type="STRING" id="296587.C1E8Z8"/>
<evidence type="ECO:0000313" key="5">
    <source>
        <dbReference type="EMBL" id="ACO64598.1"/>
    </source>
</evidence>
<evidence type="ECO:0000313" key="6">
    <source>
        <dbReference type="Proteomes" id="UP000002009"/>
    </source>
</evidence>
<evidence type="ECO:0000256" key="2">
    <source>
        <dbReference type="ARBA" id="ARBA00022559"/>
    </source>
</evidence>
<keyword evidence="6" id="KW-1185">Reference proteome</keyword>
<comment type="similarity">
    <text evidence="1">Belongs to the glutathione peroxidase family.</text>
</comment>
<dbReference type="AlphaFoldDB" id="C1E8Z8"/>
<keyword evidence="2 5" id="KW-0575">Peroxidase</keyword>
<dbReference type="InParanoid" id="C1E8Z8"/>
<dbReference type="PIRSF" id="PIRSF000303">
    <property type="entry name" value="Glutathion_perox"/>
    <property type="match status" value="1"/>
</dbReference>
<evidence type="ECO:0000256" key="1">
    <source>
        <dbReference type="ARBA" id="ARBA00006926"/>
    </source>
</evidence>
<dbReference type="EMBL" id="CP001327">
    <property type="protein sequence ID" value="ACO64598.1"/>
    <property type="molecule type" value="Genomic_DNA"/>
</dbReference>
<dbReference type="KEGG" id="mis:MICPUN_112675"/>
<dbReference type="Pfam" id="PF00255">
    <property type="entry name" value="GSHPx"/>
    <property type="match status" value="1"/>
</dbReference>
<evidence type="ECO:0000256" key="3">
    <source>
        <dbReference type="ARBA" id="ARBA00023002"/>
    </source>
</evidence>
<dbReference type="GO" id="GO:0004601">
    <property type="term" value="F:peroxidase activity"/>
    <property type="evidence" value="ECO:0007669"/>
    <property type="project" value="UniProtKB-KW"/>
</dbReference>
<reference evidence="5 6" key="1">
    <citation type="journal article" date="2009" name="Science">
        <title>Green evolution and dynamic adaptations revealed by genomes of the marine picoeukaryotes Micromonas.</title>
        <authorList>
            <person name="Worden A.Z."/>
            <person name="Lee J.H."/>
            <person name="Mock T."/>
            <person name="Rouze P."/>
            <person name="Simmons M.P."/>
            <person name="Aerts A.L."/>
            <person name="Allen A.E."/>
            <person name="Cuvelier M.L."/>
            <person name="Derelle E."/>
            <person name="Everett M.V."/>
            <person name="Foulon E."/>
            <person name="Grimwood J."/>
            <person name="Gundlach H."/>
            <person name="Henrissat B."/>
            <person name="Napoli C."/>
            <person name="McDonald S.M."/>
            <person name="Parker M.S."/>
            <person name="Rombauts S."/>
            <person name="Salamov A."/>
            <person name="Von Dassow P."/>
            <person name="Badger J.H."/>
            <person name="Coutinho P.M."/>
            <person name="Demir E."/>
            <person name="Dubchak I."/>
            <person name="Gentemann C."/>
            <person name="Eikrem W."/>
            <person name="Gready J.E."/>
            <person name="John U."/>
            <person name="Lanier W."/>
            <person name="Lindquist E.A."/>
            <person name="Lucas S."/>
            <person name="Mayer K.F."/>
            <person name="Moreau H."/>
            <person name="Not F."/>
            <person name="Otillar R."/>
            <person name="Panaud O."/>
            <person name="Pangilinan J."/>
            <person name="Paulsen I."/>
            <person name="Piegu B."/>
            <person name="Poliakov A."/>
            <person name="Robbens S."/>
            <person name="Schmutz J."/>
            <person name="Toulza E."/>
            <person name="Wyss T."/>
            <person name="Zelensky A."/>
            <person name="Zhou K."/>
            <person name="Armbrust E.V."/>
            <person name="Bhattacharya D."/>
            <person name="Goodenough U.W."/>
            <person name="Van de Peer Y."/>
            <person name="Grigoriev I.V."/>
        </authorList>
    </citation>
    <scope>NUCLEOTIDE SEQUENCE [LARGE SCALE GENOMIC DNA]</scope>
    <source>
        <strain evidence="6">RCC299 / NOUM17</strain>
    </source>
</reference>
<dbReference type="PROSITE" id="PS51355">
    <property type="entry name" value="GLUTATHIONE_PEROXID_3"/>
    <property type="match status" value="1"/>
</dbReference>
<dbReference type="InterPro" id="IPR000889">
    <property type="entry name" value="Glutathione_peroxidase"/>
</dbReference>
<dbReference type="PANTHER" id="PTHR11592:SF78">
    <property type="entry name" value="GLUTATHIONE PEROXIDASE"/>
    <property type="match status" value="1"/>
</dbReference>
<dbReference type="Proteomes" id="UP000002009">
    <property type="component" value="Chromosome 6"/>
</dbReference>
<protein>
    <submittedName>
        <fullName evidence="5">Glutathione peroxidase</fullName>
    </submittedName>
</protein>
<dbReference type="GO" id="GO:0006979">
    <property type="term" value="P:response to oxidative stress"/>
    <property type="evidence" value="ECO:0007669"/>
    <property type="project" value="InterPro"/>
</dbReference>